<feature type="chain" id="PRO_5009581163" evidence="2">
    <location>
        <begin position="19"/>
        <end position="193"/>
    </location>
</feature>
<evidence type="ECO:0000313" key="4">
    <source>
        <dbReference type="Proteomes" id="UP000176389"/>
    </source>
</evidence>
<dbReference type="PROSITE" id="PS51257">
    <property type="entry name" value="PROKAR_LIPOPROTEIN"/>
    <property type="match status" value="1"/>
</dbReference>
<evidence type="ECO:0000313" key="3">
    <source>
        <dbReference type="EMBL" id="OGY25061.1"/>
    </source>
</evidence>
<reference evidence="3 4" key="1">
    <citation type="journal article" date="2016" name="Nat. Commun.">
        <title>Thousands of microbial genomes shed light on interconnected biogeochemical processes in an aquifer system.</title>
        <authorList>
            <person name="Anantharaman K."/>
            <person name="Brown C.T."/>
            <person name="Hug L.A."/>
            <person name="Sharon I."/>
            <person name="Castelle C.J."/>
            <person name="Probst A.J."/>
            <person name="Thomas B.C."/>
            <person name="Singh A."/>
            <person name="Wilkins M.J."/>
            <person name="Karaoz U."/>
            <person name="Brodie E.L."/>
            <person name="Williams K.H."/>
            <person name="Hubbard S.S."/>
            <person name="Banfield J.F."/>
        </authorList>
    </citation>
    <scope>NUCLEOTIDE SEQUENCE [LARGE SCALE GENOMIC DNA]</scope>
</reference>
<organism evidence="3 4">
    <name type="scientific">Candidatus Woykebacteria bacterium RBG_16_43_9</name>
    <dbReference type="NCBI Taxonomy" id="1802596"/>
    <lineage>
        <taxon>Bacteria</taxon>
        <taxon>Candidatus Woykeibacteriota</taxon>
    </lineage>
</organism>
<comment type="caution">
    <text evidence="3">The sequence shown here is derived from an EMBL/GenBank/DDBJ whole genome shotgun (WGS) entry which is preliminary data.</text>
</comment>
<evidence type="ECO:0000256" key="1">
    <source>
        <dbReference type="SAM" id="MobiDB-lite"/>
    </source>
</evidence>
<dbReference type="Proteomes" id="UP000176389">
    <property type="component" value="Unassembled WGS sequence"/>
</dbReference>
<proteinExistence type="predicted"/>
<name>A0A1G1WBQ6_9BACT</name>
<sequence length="193" mass="20825">MKSILIAGFALTAILAIACSETAEEGIQESTNPTEVVSVNGLFDTGIPFVGEMPTPVASSMEATPVPTIAPEPAPTPSALPPDTYSPTPEEIQVWERLTVDPREVGDKLLVETDHYKVNYRISNRQVSVLVKAPPFEESKTAAEEWFVSQGLSPQSLCVIVRINFVPSQEVMDSGYEFQAEDSVPTGCDVPNS</sequence>
<accession>A0A1G1WBQ6</accession>
<keyword evidence="2" id="KW-0732">Signal</keyword>
<evidence type="ECO:0000256" key="2">
    <source>
        <dbReference type="SAM" id="SignalP"/>
    </source>
</evidence>
<feature type="compositionally biased region" description="Pro residues" evidence="1">
    <location>
        <begin position="68"/>
        <end position="80"/>
    </location>
</feature>
<dbReference type="AlphaFoldDB" id="A0A1G1WBQ6"/>
<protein>
    <submittedName>
        <fullName evidence="3">Uncharacterized protein</fullName>
    </submittedName>
</protein>
<dbReference type="EMBL" id="MHCS01000056">
    <property type="protein sequence ID" value="OGY25061.1"/>
    <property type="molecule type" value="Genomic_DNA"/>
</dbReference>
<feature type="region of interest" description="Disordered" evidence="1">
    <location>
        <begin position="65"/>
        <end position="88"/>
    </location>
</feature>
<feature type="signal peptide" evidence="2">
    <location>
        <begin position="1"/>
        <end position="18"/>
    </location>
</feature>
<gene>
    <name evidence="3" type="ORF">A2Z11_00355</name>
</gene>